<dbReference type="Proteomes" id="UP001156484">
    <property type="component" value="Chromosome"/>
</dbReference>
<keyword evidence="2" id="KW-1185">Reference proteome</keyword>
<dbReference type="EMBL" id="CP107551">
    <property type="protein sequence ID" value="UYP18571.1"/>
    <property type="molecule type" value="Genomic_DNA"/>
</dbReference>
<gene>
    <name evidence="1" type="ORF">OED52_18290</name>
</gene>
<accession>A0ACD4DF04</accession>
<reference evidence="1" key="1">
    <citation type="submission" date="2022-10" db="EMBL/GenBank/DDBJ databases">
        <title>Rhodococcus ferula Z13 complete genome.</title>
        <authorList>
            <person name="Long X."/>
            <person name="Zang M."/>
        </authorList>
    </citation>
    <scope>NUCLEOTIDE SEQUENCE</scope>
    <source>
        <strain evidence="1">Z13</strain>
    </source>
</reference>
<evidence type="ECO:0000313" key="1">
    <source>
        <dbReference type="EMBL" id="UYP18571.1"/>
    </source>
</evidence>
<name>A0ACD4DF04_9NOCA</name>
<sequence length="188" mass="19774">MRTFTRAASIVAATAAAALAFPSLASAADDIGEIKVAASATGSDLTITFTDDTAEDVDLKYCFVFVVDEEAAGAEDPRSMHVIRVHDEQWSGGTLDASNLVEIPFPEDGGEFSHTYTDLEDGEWQVVYNCAAARSTAPEEGAYWSNSDEEGMFGDGAPNREPIVIILPQEAEEPGCTGLGCLLSGSAG</sequence>
<protein>
    <submittedName>
        <fullName evidence="1">Uncharacterized protein</fullName>
    </submittedName>
</protein>
<evidence type="ECO:0000313" key="2">
    <source>
        <dbReference type="Proteomes" id="UP001156484"/>
    </source>
</evidence>
<organism evidence="1 2">
    <name type="scientific">Rhodococcus sacchari</name>
    <dbReference type="NCBI Taxonomy" id="2962047"/>
    <lineage>
        <taxon>Bacteria</taxon>
        <taxon>Bacillati</taxon>
        <taxon>Actinomycetota</taxon>
        <taxon>Actinomycetes</taxon>
        <taxon>Mycobacteriales</taxon>
        <taxon>Nocardiaceae</taxon>
        <taxon>Rhodococcus</taxon>
    </lineage>
</organism>
<proteinExistence type="predicted"/>